<dbReference type="EMBL" id="CP109109">
    <property type="protein sequence ID" value="WSC01633.1"/>
    <property type="molecule type" value="Genomic_DNA"/>
</dbReference>
<evidence type="ECO:0000313" key="1">
    <source>
        <dbReference type="EMBL" id="WSC01633.1"/>
    </source>
</evidence>
<proteinExistence type="predicted"/>
<dbReference type="Proteomes" id="UP001348369">
    <property type="component" value="Chromosome"/>
</dbReference>
<gene>
    <name evidence="1" type="ORF">OG835_34595</name>
</gene>
<accession>A0ACD4ZV18</accession>
<sequence>MGDIAQQFQEVALLLDEVGALPPLSITFARDESSPYVLLATPHQLPLAEGRLAVDQIAALTGAVPAVGEVLFGRYAAWVRGQWANTVIIAATGAAHLPGISDFPERTTTTSDTAQTLRALVKWVGTAAPDVGHLVVADLSRCHSVYAMVPDDSAAQRVLNGLVPDAGYVLHRPGRRYRSRLPTGHLLTISVDPKRR</sequence>
<reference evidence="1" key="1">
    <citation type="submission" date="2022-10" db="EMBL/GenBank/DDBJ databases">
        <title>The complete genomes of actinobacterial strains from the NBC collection.</title>
        <authorList>
            <person name="Joergensen T.S."/>
            <person name="Alvarez Arevalo M."/>
            <person name="Sterndorff E.B."/>
            <person name="Faurdal D."/>
            <person name="Vuksanovic O."/>
            <person name="Mourched A.-S."/>
            <person name="Charusanti P."/>
            <person name="Shaw S."/>
            <person name="Blin K."/>
            <person name="Weber T."/>
        </authorList>
    </citation>
    <scope>NUCLEOTIDE SEQUENCE</scope>
    <source>
        <strain evidence="1">NBC 01771</strain>
    </source>
</reference>
<name>A0ACD4ZV18_9ACTN</name>
<keyword evidence="2" id="KW-1185">Reference proteome</keyword>
<protein>
    <submittedName>
        <fullName evidence="1">Uncharacterized protein</fullName>
    </submittedName>
</protein>
<organism evidence="1 2">
    <name type="scientific">Streptomyces scopuliridis</name>
    <dbReference type="NCBI Taxonomy" id="452529"/>
    <lineage>
        <taxon>Bacteria</taxon>
        <taxon>Bacillati</taxon>
        <taxon>Actinomycetota</taxon>
        <taxon>Actinomycetes</taxon>
        <taxon>Kitasatosporales</taxon>
        <taxon>Streptomycetaceae</taxon>
        <taxon>Streptomyces</taxon>
    </lineage>
</organism>
<evidence type="ECO:0000313" key="2">
    <source>
        <dbReference type="Proteomes" id="UP001348369"/>
    </source>
</evidence>